<gene>
    <name evidence="3" type="ORF">FHX40_3780</name>
</gene>
<evidence type="ECO:0000313" key="4">
    <source>
        <dbReference type="Proteomes" id="UP000319213"/>
    </source>
</evidence>
<evidence type="ECO:0008006" key="5">
    <source>
        <dbReference type="Google" id="ProtNLM"/>
    </source>
</evidence>
<dbReference type="EMBL" id="VFPQ01000001">
    <property type="protein sequence ID" value="TQM77028.1"/>
    <property type="molecule type" value="Genomic_DNA"/>
</dbReference>
<reference evidence="3 4" key="1">
    <citation type="submission" date="2019-06" db="EMBL/GenBank/DDBJ databases">
        <title>Sequencing the genomes of 1000 actinobacteria strains.</title>
        <authorList>
            <person name="Klenk H.-P."/>
        </authorList>
    </citation>
    <scope>NUCLEOTIDE SEQUENCE [LARGE SCALE GENOMIC DNA]</scope>
    <source>
        <strain evidence="3 4">DSM 43186</strain>
    </source>
</reference>
<name>A0A543J2K2_9ACTN</name>
<evidence type="ECO:0000256" key="2">
    <source>
        <dbReference type="SAM" id="SignalP"/>
    </source>
</evidence>
<feature type="chain" id="PRO_5022095560" description="Secreted protein" evidence="2">
    <location>
        <begin position="26"/>
        <end position="104"/>
    </location>
</feature>
<protein>
    <recommendedName>
        <fullName evidence="5">Secreted protein</fullName>
    </recommendedName>
</protein>
<comment type="caution">
    <text evidence="3">The sequence shown here is derived from an EMBL/GenBank/DDBJ whole genome shotgun (WGS) entry which is preliminary data.</text>
</comment>
<keyword evidence="2" id="KW-0732">Signal</keyword>
<accession>A0A543J2K2</accession>
<feature type="region of interest" description="Disordered" evidence="1">
    <location>
        <begin position="83"/>
        <end position="104"/>
    </location>
</feature>
<dbReference type="RefSeq" id="WP_142260816.1">
    <property type="nucleotide sequence ID" value="NZ_BMPV01000009.1"/>
</dbReference>
<feature type="signal peptide" evidence="2">
    <location>
        <begin position="1"/>
        <end position="25"/>
    </location>
</feature>
<sequence>MLKKFAAFTAVAAAAGMGLASPAHANEPKDLAKNVDCVIVDTGNTSNRSESALGVLIGSLGLSDLLSHRNVNVDCHVTHQINNNQHTDSHETDAKPGYRFRGRR</sequence>
<keyword evidence="4" id="KW-1185">Reference proteome</keyword>
<evidence type="ECO:0000256" key="1">
    <source>
        <dbReference type="SAM" id="MobiDB-lite"/>
    </source>
</evidence>
<organism evidence="3 4">
    <name type="scientific">Thermopolyspora flexuosa</name>
    <dbReference type="NCBI Taxonomy" id="103836"/>
    <lineage>
        <taxon>Bacteria</taxon>
        <taxon>Bacillati</taxon>
        <taxon>Actinomycetota</taxon>
        <taxon>Actinomycetes</taxon>
        <taxon>Streptosporangiales</taxon>
        <taxon>Streptosporangiaceae</taxon>
        <taxon>Thermopolyspora</taxon>
    </lineage>
</organism>
<evidence type="ECO:0000313" key="3">
    <source>
        <dbReference type="EMBL" id="TQM77028.1"/>
    </source>
</evidence>
<dbReference type="AlphaFoldDB" id="A0A543J2K2"/>
<proteinExistence type="predicted"/>
<dbReference type="Proteomes" id="UP000319213">
    <property type="component" value="Unassembled WGS sequence"/>
</dbReference>
<feature type="compositionally biased region" description="Basic and acidic residues" evidence="1">
    <location>
        <begin position="87"/>
        <end position="96"/>
    </location>
</feature>